<evidence type="ECO:0000313" key="2">
    <source>
        <dbReference type="EMBL" id="ATB69354.1"/>
    </source>
</evidence>
<dbReference type="Gene3D" id="3.30.450.20">
    <property type="entry name" value="PAS domain"/>
    <property type="match status" value="1"/>
</dbReference>
<dbReference type="SMART" id="SM00260">
    <property type="entry name" value="CheW"/>
    <property type="match status" value="1"/>
</dbReference>
<sequence length="841" mass="94871">MSEQSRTSRYNAYIPEVVAYQKALDQLSERWNLLSLLGQMSNIGMDISETRQAFSNLSEQLLQRLSEETVKKLATELGAKAQVAIDILIRNLFERTADIGFLAMDTIICDFARMNNEEQKVSLSALQNRFLEYIEKYSVYNDVLLFSLDGTLIASTKDEKIGKQIESSLIYEAIHTSKEYVESFGVFPLVSEKESLLYSYRVCDENGTPLAVLCLVFKFQDEMRVIISNLIENETWADMLVLDENKCTIYSSDPFHYALGAPQKTALKNFDIVPFAGSEYVAKTQSTKGYQGFYGLGWMGHALMPLSFAFNQKHEHVPFTEEQIKIIKNSSLFSEEFTSIPTKAEAIQRRLDLTIWNGNVQIANQKSGDNSFSKSLLNEISRTGAQTKKTFEESISNLNWTVVASFINHAAFNAKLAIDIMDRNLYERANDCRWWALSPVFIKAFSAKYKECTTIRKEFGHEITEVLGAINSLYTVYSNLFLFDAQGCVIAVSQEKYAHLIGKRIGAHYIAQTLALKSSKEYVVSPFEKTELYDGKYTYIYSAPIFIEGAKEAQGGIGIVFDAEVQFEAMLKDVVGEDERSFALFLESKTNNVIASTNPAICIGERCTFCDSMENMVLIKNEYYIIGKGKSQGYREFKCSDGYCNDVTAIVCIKIANQDACVEDISKQTKKQYLYPKIGASEKTVELSTFWMNGNLFAIESQQIYAALEGQDVTQVIGCDEIYVGMITWNNKTIPVASLAKYFHHNIAYNKELHHIVVLKGSDEKPFGLVIDMVQDSPEVPVRCVDETSQAMMGQQTLTKAIVKADAGQEKAEMLSILDPLKIEKYLLMEKTISNSEMRVN</sequence>
<dbReference type="EMBL" id="CP023275">
    <property type="protein sequence ID" value="ATB69354.1"/>
    <property type="molecule type" value="Genomic_DNA"/>
</dbReference>
<evidence type="ECO:0000259" key="1">
    <source>
        <dbReference type="PROSITE" id="PS50851"/>
    </source>
</evidence>
<reference evidence="3" key="1">
    <citation type="submission" date="2017-09" db="EMBL/GenBank/DDBJ databases">
        <title>The complete genome of Sulfurospirillum sp. JPD-1.</title>
        <authorList>
            <person name="Goris T."/>
        </authorList>
    </citation>
    <scope>NUCLEOTIDE SEQUENCE [LARGE SCALE GENOMIC DNA]</scope>
    <source>
        <strain evidence="3">JPD-1</strain>
    </source>
</reference>
<name>A0A290HRU4_9BACT</name>
<dbReference type="OrthoDB" id="9814866at2"/>
<dbReference type="KEGG" id="sulj:SJPD1_1244"/>
<dbReference type="Pfam" id="PF01584">
    <property type="entry name" value="CheW"/>
    <property type="match status" value="1"/>
</dbReference>
<dbReference type="Gene3D" id="2.40.50.180">
    <property type="entry name" value="CheA-289, Domain 4"/>
    <property type="match status" value="1"/>
</dbReference>
<accession>A0A290HRU4</accession>
<dbReference type="Proteomes" id="UP000217349">
    <property type="component" value="Chromosome"/>
</dbReference>
<evidence type="ECO:0000313" key="3">
    <source>
        <dbReference type="Proteomes" id="UP000217349"/>
    </source>
</evidence>
<dbReference type="PROSITE" id="PS50851">
    <property type="entry name" value="CHEW"/>
    <property type="match status" value="1"/>
</dbReference>
<proteinExistence type="predicted"/>
<dbReference type="GO" id="GO:0007165">
    <property type="term" value="P:signal transduction"/>
    <property type="evidence" value="ECO:0007669"/>
    <property type="project" value="InterPro"/>
</dbReference>
<dbReference type="InterPro" id="IPR036061">
    <property type="entry name" value="CheW-like_dom_sf"/>
</dbReference>
<feature type="domain" description="CheW-like" evidence="1">
    <location>
        <begin position="684"/>
        <end position="829"/>
    </location>
</feature>
<dbReference type="GO" id="GO:0006935">
    <property type="term" value="P:chemotaxis"/>
    <property type="evidence" value="ECO:0007669"/>
    <property type="project" value="InterPro"/>
</dbReference>
<protein>
    <submittedName>
        <fullName evidence="2">Signal transduction protein</fullName>
    </submittedName>
</protein>
<organism evidence="2 3">
    <name type="scientific">Sulfurospirillum diekertiae</name>
    <dbReference type="NCBI Taxonomy" id="1854492"/>
    <lineage>
        <taxon>Bacteria</taxon>
        <taxon>Pseudomonadati</taxon>
        <taxon>Campylobacterota</taxon>
        <taxon>Epsilonproteobacteria</taxon>
        <taxon>Campylobacterales</taxon>
        <taxon>Sulfurospirillaceae</taxon>
        <taxon>Sulfurospirillum</taxon>
    </lineage>
</organism>
<dbReference type="InterPro" id="IPR002545">
    <property type="entry name" value="CheW-lke_dom"/>
</dbReference>
<dbReference type="AlphaFoldDB" id="A0A290HRU4"/>
<dbReference type="SUPFAM" id="SSF50341">
    <property type="entry name" value="CheW-like"/>
    <property type="match status" value="1"/>
</dbReference>
<gene>
    <name evidence="2" type="ORF">SJPD1_1244</name>
</gene>
<dbReference type="RefSeq" id="WP_096046440.1">
    <property type="nucleotide sequence ID" value="NZ_CP023275.1"/>
</dbReference>
<dbReference type="Gene3D" id="2.30.30.40">
    <property type="entry name" value="SH3 Domains"/>
    <property type="match status" value="1"/>
</dbReference>